<organism evidence="2">
    <name type="scientific">marine sediment metagenome</name>
    <dbReference type="NCBI Taxonomy" id="412755"/>
    <lineage>
        <taxon>unclassified sequences</taxon>
        <taxon>metagenomes</taxon>
        <taxon>ecological metagenomes</taxon>
    </lineage>
</organism>
<feature type="domain" description="IstB-like ATP-binding" evidence="1">
    <location>
        <begin position="7"/>
        <end position="153"/>
    </location>
</feature>
<dbReference type="Pfam" id="PF01695">
    <property type="entry name" value="IstB_IS21"/>
    <property type="match status" value="1"/>
</dbReference>
<dbReference type="GO" id="GO:0006260">
    <property type="term" value="P:DNA replication"/>
    <property type="evidence" value="ECO:0007669"/>
    <property type="project" value="TreeGrafter"/>
</dbReference>
<reference evidence="2" key="1">
    <citation type="journal article" date="2014" name="Front. Microbiol.">
        <title>High frequency of phylogenetically diverse reductive dehalogenase-homologous genes in deep subseafloor sedimentary metagenomes.</title>
        <authorList>
            <person name="Kawai M."/>
            <person name="Futagami T."/>
            <person name="Toyoda A."/>
            <person name="Takaki Y."/>
            <person name="Nishi S."/>
            <person name="Hori S."/>
            <person name="Arai W."/>
            <person name="Tsubouchi T."/>
            <person name="Morono Y."/>
            <person name="Uchiyama I."/>
            <person name="Ito T."/>
            <person name="Fujiyama A."/>
            <person name="Inagaki F."/>
            <person name="Takami H."/>
        </authorList>
    </citation>
    <scope>NUCLEOTIDE SEQUENCE</scope>
    <source>
        <strain evidence="2">Expedition CK06-06</strain>
    </source>
</reference>
<gene>
    <name evidence="2" type="ORF">S12H4_25642</name>
</gene>
<dbReference type="AlphaFoldDB" id="X1SAI6"/>
<sequence>MNNTLKTRLRDFKLSGIYNSLEERLSFAKEKDLSYTQFLELLLEDEATTRRTNSYKKRYTKAKFPAHKKIEDFDFSFQPSINKRVINDCLTASFIKDKKNIVFIGNPGTGKTHLAISIAIKVLMKGYKVLFTSVSEMLQNLNASKADNSYYQKVN</sequence>
<dbReference type="InterPro" id="IPR002611">
    <property type="entry name" value="IstB_ATP-bd"/>
</dbReference>
<dbReference type="SUPFAM" id="SSF52540">
    <property type="entry name" value="P-loop containing nucleoside triphosphate hydrolases"/>
    <property type="match status" value="1"/>
</dbReference>
<accession>X1SAI6</accession>
<dbReference type="InterPro" id="IPR027417">
    <property type="entry name" value="P-loop_NTPase"/>
</dbReference>
<dbReference type="EMBL" id="BARW01014472">
    <property type="protein sequence ID" value="GAI76131.1"/>
    <property type="molecule type" value="Genomic_DNA"/>
</dbReference>
<dbReference type="CDD" id="cd00009">
    <property type="entry name" value="AAA"/>
    <property type="match status" value="1"/>
</dbReference>
<dbReference type="Gene3D" id="3.40.50.300">
    <property type="entry name" value="P-loop containing nucleotide triphosphate hydrolases"/>
    <property type="match status" value="1"/>
</dbReference>
<dbReference type="GO" id="GO:0005524">
    <property type="term" value="F:ATP binding"/>
    <property type="evidence" value="ECO:0007669"/>
    <property type="project" value="InterPro"/>
</dbReference>
<name>X1SAI6_9ZZZZ</name>
<protein>
    <recommendedName>
        <fullName evidence="1">IstB-like ATP-binding domain-containing protein</fullName>
    </recommendedName>
</protein>
<feature type="non-terminal residue" evidence="2">
    <location>
        <position position="155"/>
    </location>
</feature>
<dbReference type="PANTHER" id="PTHR30050">
    <property type="entry name" value="CHROMOSOMAL REPLICATION INITIATOR PROTEIN DNAA"/>
    <property type="match status" value="1"/>
</dbReference>
<comment type="caution">
    <text evidence="2">The sequence shown here is derived from an EMBL/GenBank/DDBJ whole genome shotgun (WGS) entry which is preliminary data.</text>
</comment>
<proteinExistence type="predicted"/>
<evidence type="ECO:0000313" key="2">
    <source>
        <dbReference type="EMBL" id="GAI76131.1"/>
    </source>
</evidence>
<dbReference type="PANTHER" id="PTHR30050:SF4">
    <property type="entry name" value="ATP-BINDING PROTEIN RV3427C IN INSERTION SEQUENCE-RELATED"/>
    <property type="match status" value="1"/>
</dbReference>
<evidence type="ECO:0000259" key="1">
    <source>
        <dbReference type="Pfam" id="PF01695"/>
    </source>
</evidence>